<dbReference type="InterPro" id="IPR051591">
    <property type="entry name" value="UPF0224_FAM112_RNA_Proc"/>
</dbReference>
<dbReference type="EMBL" id="QKYT01000229">
    <property type="protein sequence ID" value="RIA89189.1"/>
    <property type="molecule type" value="Genomic_DNA"/>
</dbReference>
<keyword evidence="4" id="KW-0175">Coiled coil</keyword>
<keyword evidence="2" id="KW-0863">Zinc-finger</keyword>
<gene>
    <name evidence="6" type="ORF">C1645_738835</name>
</gene>
<sequence length="245" mass="29307">MSIDNSSQSRLNQIEAYETQLNEYNKQFENLLNELSLSLENVKIRQQEFNSLVICPFNPAHKVPPKSFERHFRKCELRFHGIHNELGKRKKLPSSNYFYQNASSVVSLNKEELQQISEIKEGPLSLTVVQRLQEYEKEIEMCDQIREQHQQQKKDVYQNFDQIWEAVQKMKEQNQGQKTREELLAEQRDYKRRRKSYRAKNIKITQRTPTQVHRDIIAAYMEDFKLLAQFEMNQQDQKESPPNPN</sequence>
<dbReference type="Pfam" id="PF05253">
    <property type="entry name" value="zf-U11-48K"/>
    <property type="match status" value="1"/>
</dbReference>
<reference evidence="6 7" key="1">
    <citation type="submission" date="2018-06" db="EMBL/GenBank/DDBJ databases">
        <title>Comparative genomics reveals the genomic features of Rhizophagus irregularis, R. cerebriforme, R. diaphanum and Gigaspora rosea, and their symbiotic lifestyle signature.</title>
        <authorList>
            <person name="Morin E."/>
            <person name="San Clemente H."/>
            <person name="Chen E.C.H."/>
            <person name="De La Providencia I."/>
            <person name="Hainaut M."/>
            <person name="Kuo A."/>
            <person name="Kohler A."/>
            <person name="Murat C."/>
            <person name="Tang N."/>
            <person name="Roy S."/>
            <person name="Loubradou J."/>
            <person name="Henrissat B."/>
            <person name="Grigoriev I.V."/>
            <person name="Corradi N."/>
            <person name="Roux C."/>
            <person name="Martin F.M."/>
        </authorList>
    </citation>
    <scope>NUCLEOTIDE SEQUENCE [LARGE SCALE GENOMIC DNA]</scope>
    <source>
        <strain evidence="6 7">DAOM 227022</strain>
    </source>
</reference>
<dbReference type="InterPro" id="IPR022776">
    <property type="entry name" value="TRM13/UPF0224_CHHC_Znf_dom"/>
</dbReference>
<keyword evidence="1" id="KW-0479">Metal-binding</keyword>
<evidence type="ECO:0000313" key="7">
    <source>
        <dbReference type="Proteomes" id="UP000265703"/>
    </source>
</evidence>
<accession>A0A397SW32</accession>
<evidence type="ECO:0000256" key="1">
    <source>
        <dbReference type="ARBA" id="ARBA00022723"/>
    </source>
</evidence>
<dbReference type="PROSITE" id="PS51800">
    <property type="entry name" value="ZF_CHHC_U11_48K"/>
    <property type="match status" value="1"/>
</dbReference>
<dbReference type="OrthoDB" id="69229at2759"/>
<dbReference type="PANTHER" id="PTHR21402:SF10">
    <property type="entry name" value="U11_U12 SMALL NUCLEAR RIBONUCLEOPROTEIN 48 KDA PROTEIN"/>
    <property type="match status" value="1"/>
</dbReference>
<keyword evidence="7" id="KW-1185">Reference proteome</keyword>
<organism evidence="6 7">
    <name type="scientific">Glomus cerebriforme</name>
    <dbReference type="NCBI Taxonomy" id="658196"/>
    <lineage>
        <taxon>Eukaryota</taxon>
        <taxon>Fungi</taxon>
        <taxon>Fungi incertae sedis</taxon>
        <taxon>Mucoromycota</taxon>
        <taxon>Glomeromycotina</taxon>
        <taxon>Glomeromycetes</taxon>
        <taxon>Glomerales</taxon>
        <taxon>Glomeraceae</taxon>
        <taxon>Glomus</taxon>
    </lineage>
</organism>
<dbReference type="AlphaFoldDB" id="A0A397SW32"/>
<evidence type="ECO:0000256" key="4">
    <source>
        <dbReference type="SAM" id="Coils"/>
    </source>
</evidence>
<protein>
    <recommendedName>
        <fullName evidence="5">CHHC U11-48K-type domain-containing protein</fullName>
    </recommendedName>
</protein>
<dbReference type="Proteomes" id="UP000265703">
    <property type="component" value="Unassembled WGS sequence"/>
</dbReference>
<evidence type="ECO:0000256" key="2">
    <source>
        <dbReference type="ARBA" id="ARBA00022771"/>
    </source>
</evidence>
<proteinExistence type="predicted"/>
<dbReference type="PANTHER" id="PTHR21402">
    <property type="entry name" value="GAMETOCYTE SPECIFIC FACTOR 1-RELATED"/>
    <property type="match status" value="1"/>
</dbReference>
<dbReference type="STRING" id="658196.A0A397SW32"/>
<dbReference type="GO" id="GO:0008270">
    <property type="term" value="F:zinc ion binding"/>
    <property type="evidence" value="ECO:0007669"/>
    <property type="project" value="UniProtKB-KW"/>
</dbReference>
<dbReference type="SUPFAM" id="SSF57667">
    <property type="entry name" value="beta-beta-alpha zinc fingers"/>
    <property type="match status" value="1"/>
</dbReference>
<feature type="domain" description="CHHC U11-48K-type" evidence="5">
    <location>
        <begin position="52"/>
        <end position="79"/>
    </location>
</feature>
<dbReference type="InterPro" id="IPR036236">
    <property type="entry name" value="Znf_C2H2_sf"/>
</dbReference>
<feature type="coiled-coil region" evidence="4">
    <location>
        <begin position="7"/>
        <end position="45"/>
    </location>
</feature>
<keyword evidence="3" id="KW-0862">Zinc</keyword>
<comment type="caution">
    <text evidence="6">The sequence shown here is derived from an EMBL/GenBank/DDBJ whole genome shotgun (WGS) entry which is preliminary data.</text>
</comment>
<evidence type="ECO:0000259" key="5">
    <source>
        <dbReference type="PROSITE" id="PS51800"/>
    </source>
</evidence>
<evidence type="ECO:0000256" key="3">
    <source>
        <dbReference type="ARBA" id="ARBA00022833"/>
    </source>
</evidence>
<name>A0A397SW32_9GLOM</name>
<evidence type="ECO:0000313" key="6">
    <source>
        <dbReference type="EMBL" id="RIA89189.1"/>
    </source>
</evidence>